<dbReference type="InterPro" id="IPR001965">
    <property type="entry name" value="Znf_PHD"/>
</dbReference>
<keyword evidence="3" id="KW-0862">Zinc</keyword>
<proteinExistence type="predicted"/>
<organism evidence="5 6">
    <name type="scientific">Clytia hemisphaerica</name>
    <dbReference type="NCBI Taxonomy" id="252671"/>
    <lineage>
        <taxon>Eukaryota</taxon>
        <taxon>Metazoa</taxon>
        <taxon>Cnidaria</taxon>
        <taxon>Hydrozoa</taxon>
        <taxon>Hydroidolina</taxon>
        <taxon>Leptothecata</taxon>
        <taxon>Obeliida</taxon>
        <taxon>Clytiidae</taxon>
        <taxon>Clytia</taxon>
    </lineage>
</organism>
<dbReference type="EnsemblMetazoa" id="CLYHEMT009109.1">
    <property type="protein sequence ID" value="CLYHEMP009109.1"/>
    <property type="gene ID" value="CLYHEMG009109"/>
</dbReference>
<keyword evidence="6" id="KW-1185">Reference proteome</keyword>
<evidence type="ECO:0000256" key="2">
    <source>
        <dbReference type="ARBA" id="ARBA00022771"/>
    </source>
</evidence>
<dbReference type="GO" id="GO:0008270">
    <property type="term" value="F:zinc ion binding"/>
    <property type="evidence" value="ECO:0007669"/>
    <property type="project" value="UniProtKB-KW"/>
</dbReference>
<evidence type="ECO:0000256" key="1">
    <source>
        <dbReference type="ARBA" id="ARBA00022723"/>
    </source>
</evidence>
<sequence length="180" mass="21022">MATIDEKSTENAEKYGSCTANKCFTNEIIKDNDMLQCRKCQRFVHYACSELPAYQIQLCLQYKSRRFECKKCVTVTPILLEKIKTSKQRVRSNQITQTITEAECQDGGQQIFESVFNTRLHNLEKKMEELIAMNKEHVAKEPKRATYADITKEEVKKQEVIIKKFIKMKKKKEKKIAGRT</sequence>
<dbReference type="InterPro" id="IPR013083">
    <property type="entry name" value="Znf_RING/FYVE/PHD"/>
</dbReference>
<feature type="domain" description="Zinc finger PHD-type" evidence="4">
    <location>
        <begin position="22"/>
        <end position="73"/>
    </location>
</feature>
<protein>
    <recommendedName>
        <fullName evidence="4">Zinc finger PHD-type domain-containing protein</fullName>
    </recommendedName>
</protein>
<evidence type="ECO:0000256" key="3">
    <source>
        <dbReference type="ARBA" id="ARBA00022833"/>
    </source>
</evidence>
<dbReference type="Gene3D" id="3.30.40.10">
    <property type="entry name" value="Zinc/RING finger domain, C3HC4 (zinc finger)"/>
    <property type="match status" value="1"/>
</dbReference>
<keyword evidence="1" id="KW-0479">Metal-binding</keyword>
<accession>A0A7M5V3R1</accession>
<dbReference type="SMART" id="SM00249">
    <property type="entry name" value="PHD"/>
    <property type="match status" value="1"/>
</dbReference>
<evidence type="ECO:0000313" key="6">
    <source>
        <dbReference type="Proteomes" id="UP000594262"/>
    </source>
</evidence>
<dbReference type="InterPro" id="IPR011011">
    <property type="entry name" value="Znf_FYVE_PHD"/>
</dbReference>
<dbReference type="AlphaFoldDB" id="A0A7M5V3R1"/>
<dbReference type="SUPFAM" id="SSF57903">
    <property type="entry name" value="FYVE/PHD zinc finger"/>
    <property type="match status" value="1"/>
</dbReference>
<name>A0A7M5V3R1_9CNID</name>
<dbReference type="Proteomes" id="UP000594262">
    <property type="component" value="Unplaced"/>
</dbReference>
<evidence type="ECO:0000313" key="5">
    <source>
        <dbReference type="EnsemblMetazoa" id="CLYHEMP009109.1"/>
    </source>
</evidence>
<reference evidence="5" key="1">
    <citation type="submission" date="2021-01" db="UniProtKB">
        <authorList>
            <consortium name="EnsemblMetazoa"/>
        </authorList>
    </citation>
    <scope>IDENTIFICATION</scope>
</reference>
<keyword evidence="2" id="KW-0863">Zinc-finger</keyword>
<evidence type="ECO:0000259" key="4">
    <source>
        <dbReference type="SMART" id="SM00249"/>
    </source>
</evidence>